<dbReference type="Pfam" id="PF01546">
    <property type="entry name" value="Peptidase_M20"/>
    <property type="match status" value="1"/>
</dbReference>
<accession>A0A1F7IZJ4</accession>
<reference evidence="5 6" key="1">
    <citation type="journal article" date="2016" name="Nat. Commun.">
        <title>Thousands of microbial genomes shed light on interconnected biogeochemical processes in an aquifer system.</title>
        <authorList>
            <person name="Anantharaman K."/>
            <person name="Brown C.T."/>
            <person name="Hug L.A."/>
            <person name="Sharon I."/>
            <person name="Castelle C.J."/>
            <person name="Probst A.J."/>
            <person name="Thomas B.C."/>
            <person name="Singh A."/>
            <person name="Wilkins M.J."/>
            <person name="Karaoz U."/>
            <person name="Brodie E.L."/>
            <person name="Williams K.H."/>
            <person name="Hubbard S.S."/>
            <person name="Banfield J.F."/>
        </authorList>
    </citation>
    <scope>NUCLEOTIDE SEQUENCE [LARGE SCALE GENOMIC DNA]</scope>
</reference>
<dbReference type="GO" id="GO:0008233">
    <property type="term" value="F:peptidase activity"/>
    <property type="evidence" value="ECO:0007669"/>
    <property type="project" value="UniProtKB-KW"/>
</dbReference>
<dbReference type="Gene3D" id="3.40.630.10">
    <property type="entry name" value="Zn peptidases"/>
    <property type="match status" value="1"/>
</dbReference>
<evidence type="ECO:0000256" key="3">
    <source>
        <dbReference type="ARBA" id="ARBA00022801"/>
    </source>
</evidence>
<dbReference type="InterPro" id="IPR002933">
    <property type="entry name" value="Peptidase_M20"/>
</dbReference>
<evidence type="ECO:0000256" key="1">
    <source>
        <dbReference type="ARBA" id="ARBA00022670"/>
    </source>
</evidence>
<keyword evidence="1" id="KW-0645">Protease</keyword>
<organism evidence="5 6">
    <name type="scientific">Candidatus Roizmanbacteria bacterium RIFCSPLOWO2_01_FULL_38_12</name>
    <dbReference type="NCBI Taxonomy" id="1802061"/>
    <lineage>
        <taxon>Bacteria</taxon>
        <taxon>Candidatus Roizmaniibacteriota</taxon>
    </lineage>
</organism>
<proteinExistence type="predicted"/>
<dbReference type="InterPro" id="IPR051458">
    <property type="entry name" value="Cyt/Met_Dipeptidase"/>
</dbReference>
<dbReference type="Pfam" id="PF07687">
    <property type="entry name" value="M20_dimer"/>
    <property type="match status" value="1"/>
</dbReference>
<dbReference type="STRING" id="1802061.A3A93_03055"/>
<dbReference type="EMBL" id="MGAL01000010">
    <property type="protein sequence ID" value="OGK48777.1"/>
    <property type="molecule type" value="Genomic_DNA"/>
</dbReference>
<dbReference type="AlphaFoldDB" id="A0A1F7IZJ4"/>
<dbReference type="GO" id="GO:0046872">
    <property type="term" value="F:metal ion binding"/>
    <property type="evidence" value="ECO:0007669"/>
    <property type="project" value="UniProtKB-KW"/>
</dbReference>
<gene>
    <name evidence="5" type="ORF">A3A93_03055</name>
</gene>
<name>A0A1F7IZJ4_9BACT</name>
<keyword evidence="2" id="KW-0479">Metal-binding</keyword>
<dbReference type="SUPFAM" id="SSF53187">
    <property type="entry name" value="Zn-dependent exopeptidases"/>
    <property type="match status" value="1"/>
</dbReference>
<dbReference type="Proteomes" id="UP000177141">
    <property type="component" value="Unassembled WGS sequence"/>
</dbReference>
<evidence type="ECO:0000313" key="5">
    <source>
        <dbReference type="EMBL" id="OGK48777.1"/>
    </source>
</evidence>
<dbReference type="GO" id="GO:0006508">
    <property type="term" value="P:proteolysis"/>
    <property type="evidence" value="ECO:0007669"/>
    <property type="project" value="UniProtKB-KW"/>
</dbReference>
<feature type="domain" description="Peptidase M20 dimerisation" evidence="4">
    <location>
        <begin position="184"/>
        <end position="343"/>
    </location>
</feature>
<protein>
    <recommendedName>
        <fullName evidence="4">Peptidase M20 dimerisation domain-containing protein</fullName>
    </recommendedName>
</protein>
<sequence>MKKQEVIKLLSEFIEIESVSSDSLRKKEMKKAVGFLKGLLTEIGCEVKILDGDAGPGLVMGIIKVPDAKKTIGIYGHYDVQHEDPVKDWISVPYRLTRRSGKLFGRGVADNKGHVIQNIVAVSELKKQGKLYHNIVFLIEGEEEIGSERFESLLKKNSRLLRQIDVFFVTDVNMHAKNVPLLYYALRGLVYFEIDVSIGPRDLHSGVYGNSVYNPAQLLHELFFRMKDNKTGKILIPGFYDNVRKINDDELKLLGKAAVSDKQIKKETGANILFQGKYPPYLSPKILPSMDINGVISGHTGEGPKTIIPHRATAKFSFRLVEHQNPKDIAQKVKKFIHQQIPKDITCRLHQLASDSPFYTAIDNEYINKTGKLLSEHFGNKTLYDRAGGSVPAAEILQRNYGTPIILTGFTLPDDNIHAPNENFDEEMFWSGIEALKKVYNSL</sequence>
<comment type="caution">
    <text evidence="5">The sequence shown here is derived from an EMBL/GenBank/DDBJ whole genome shotgun (WGS) entry which is preliminary data.</text>
</comment>
<keyword evidence="3" id="KW-0378">Hydrolase</keyword>
<dbReference type="PANTHER" id="PTHR43270">
    <property type="entry name" value="BETA-ALA-HIS DIPEPTIDASE"/>
    <property type="match status" value="1"/>
</dbReference>
<evidence type="ECO:0000313" key="6">
    <source>
        <dbReference type="Proteomes" id="UP000177141"/>
    </source>
</evidence>
<evidence type="ECO:0000256" key="2">
    <source>
        <dbReference type="ARBA" id="ARBA00022723"/>
    </source>
</evidence>
<dbReference type="PANTHER" id="PTHR43270:SF8">
    <property type="entry name" value="DI- AND TRIPEPTIDASE DUG2-RELATED"/>
    <property type="match status" value="1"/>
</dbReference>
<evidence type="ECO:0000259" key="4">
    <source>
        <dbReference type="Pfam" id="PF07687"/>
    </source>
</evidence>
<dbReference type="InterPro" id="IPR011650">
    <property type="entry name" value="Peptidase_M20_dimer"/>
</dbReference>
<dbReference type="Gene3D" id="3.30.70.360">
    <property type="match status" value="1"/>
</dbReference>